<evidence type="ECO:0000313" key="2">
    <source>
        <dbReference type="Proteomes" id="UP000004290"/>
    </source>
</evidence>
<dbReference type="GO" id="GO:0000287">
    <property type="term" value="F:magnesium ion binding"/>
    <property type="evidence" value="ECO:0007669"/>
    <property type="project" value="InterPro"/>
</dbReference>
<evidence type="ECO:0000313" key="1">
    <source>
        <dbReference type="EMBL" id="EFM27268.1"/>
    </source>
</evidence>
<gene>
    <name evidence="1" type="ORF">HMPREF9319_0831</name>
</gene>
<protein>
    <recommendedName>
        <fullName evidence="3">Inorganic diphosphatase</fullName>
    </recommendedName>
</protein>
<dbReference type="GO" id="GO:0004427">
    <property type="term" value="F:inorganic diphosphate phosphatase activity"/>
    <property type="evidence" value="ECO:0007669"/>
    <property type="project" value="InterPro"/>
</dbReference>
<comment type="caution">
    <text evidence="1">The sequence shown here is derived from an EMBL/GenBank/DDBJ whole genome shotgun (WGS) entry which is preliminary data.</text>
</comment>
<dbReference type="InterPro" id="IPR036649">
    <property type="entry name" value="Pyrophosphatase_sf"/>
</dbReference>
<keyword evidence="2" id="KW-1185">Reference proteome</keyword>
<dbReference type="EMBL" id="AEEL01000014">
    <property type="protein sequence ID" value="EFM27268.1"/>
    <property type="molecule type" value="Genomic_DNA"/>
</dbReference>
<reference evidence="1 2" key="1">
    <citation type="submission" date="2010-07" db="EMBL/GenBank/DDBJ databases">
        <authorList>
            <person name="Muzny D."/>
            <person name="Qin X."/>
            <person name="Deng J."/>
            <person name="Jiang H."/>
            <person name="Liu Y."/>
            <person name="Qu J."/>
            <person name="Song X.-Z."/>
            <person name="Zhang L."/>
            <person name="Thornton R."/>
            <person name="Coyle M."/>
            <person name="Francisco L."/>
            <person name="Jackson L."/>
            <person name="Javaid M."/>
            <person name="Korchina V."/>
            <person name="Kovar C."/>
            <person name="Mata R."/>
            <person name="Mathew T."/>
            <person name="Ngo R."/>
            <person name="Nguyen L."/>
            <person name="Nguyen N."/>
            <person name="Okwuonu G."/>
            <person name="Ongeri F."/>
            <person name="Pham C."/>
            <person name="Simmons D."/>
            <person name="Wilczek-Boney K."/>
            <person name="Hale W."/>
            <person name="Jakkamsetti A."/>
            <person name="Pham P."/>
            <person name="Ruth R."/>
            <person name="San Lucas F."/>
            <person name="Warren J."/>
            <person name="Zhang J."/>
            <person name="Zhao Z."/>
            <person name="Zhou C."/>
            <person name="Zhu D."/>
            <person name="Lee S."/>
            <person name="Bess C."/>
            <person name="Blankenburg K."/>
            <person name="Forbes L."/>
            <person name="Fu Q."/>
            <person name="Gubbala S."/>
            <person name="Hirani K."/>
            <person name="Jayaseelan J.C."/>
            <person name="Lara F."/>
            <person name="Munidasa M."/>
            <person name="Palculict T."/>
            <person name="Patil S."/>
            <person name="Pu L.-L."/>
            <person name="Saada N."/>
            <person name="Tang L."/>
            <person name="Weissenberger G."/>
            <person name="Zhu Y."/>
            <person name="Hemphill L."/>
            <person name="Shang Y."/>
            <person name="Youmans B."/>
            <person name="Ayvaz T."/>
            <person name="Ross M."/>
            <person name="Santibanez J."/>
            <person name="Aqrawi P."/>
            <person name="Gross S."/>
            <person name="Joshi V."/>
            <person name="Fowler G."/>
            <person name="Nazareth L."/>
            <person name="Reid J."/>
            <person name="Worley K."/>
            <person name="Petrosino J."/>
            <person name="Highlander S."/>
            <person name="Gibbs R."/>
        </authorList>
    </citation>
    <scope>NUCLEOTIDE SEQUENCE [LARGE SCALE GENOMIC DNA]</scope>
    <source>
        <strain evidence="1 2">ATCC 700338</strain>
    </source>
</reference>
<organism evidence="1 2">
    <name type="scientific">Streptococcus equinus ATCC 700338</name>
    <dbReference type="NCBI Taxonomy" id="864569"/>
    <lineage>
        <taxon>Bacteria</taxon>
        <taxon>Bacillati</taxon>
        <taxon>Bacillota</taxon>
        <taxon>Bacilli</taxon>
        <taxon>Lactobacillales</taxon>
        <taxon>Streptococcaceae</taxon>
        <taxon>Streptococcus</taxon>
    </lineage>
</organism>
<dbReference type="GO" id="GO:0005737">
    <property type="term" value="C:cytoplasm"/>
    <property type="evidence" value="ECO:0007669"/>
    <property type="project" value="InterPro"/>
</dbReference>
<dbReference type="SUPFAM" id="SSF50324">
    <property type="entry name" value="Inorganic pyrophosphatase"/>
    <property type="match status" value="1"/>
</dbReference>
<name>E0PDA8_STREI</name>
<accession>E0PDA8</accession>
<dbReference type="Proteomes" id="UP000004290">
    <property type="component" value="Unassembled WGS sequence"/>
</dbReference>
<dbReference type="Gene3D" id="3.90.80.10">
    <property type="entry name" value="Inorganic pyrophosphatase"/>
    <property type="match status" value="1"/>
</dbReference>
<dbReference type="GO" id="GO:0006796">
    <property type="term" value="P:phosphate-containing compound metabolic process"/>
    <property type="evidence" value="ECO:0007669"/>
    <property type="project" value="InterPro"/>
</dbReference>
<proteinExistence type="predicted"/>
<dbReference type="HOGENOM" id="CLU_160633_0_0_9"/>
<sequence length="111" mass="12812">MELTMRQSYTAVIDRPIGYQDRYGNNYPINYDYIPNLIGGDGEWQDVYIISENISAPLEVFEGELVAISHRADDVETKWILITAGELVTYDQIKQATHFLEQYFTSTIELL</sequence>
<dbReference type="AlphaFoldDB" id="E0PDA8"/>
<evidence type="ECO:0008006" key="3">
    <source>
        <dbReference type="Google" id="ProtNLM"/>
    </source>
</evidence>